<evidence type="ECO:0000256" key="6">
    <source>
        <dbReference type="ARBA" id="ARBA00023077"/>
    </source>
</evidence>
<reference evidence="14 15" key="1">
    <citation type="submission" date="2016-10" db="EMBL/GenBank/DDBJ databases">
        <authorList>
            <person name="de Groot N.N."/>
        </authorList>
    </citation>
    <scope>NUCLEOTIDE SEQUENCE [LARGE SCALE GENOMIC DNA]</scope>
    <source>
        <strain evidence="14 15">DSM 22789</strain>
    </source>
</reference>
<dbReference type="EMBL" id="FOZZ01000002">
    <property type="protein sequence ID" value="SFS48207.1"/>
    <property type="molecule type" value="Genomic_DNA"/>
</dbReference>
<comment type="subcellular location">
    <subcellularLocation>
        <location evidence="1 10">Cell outer membrane</location>
        <topology evidence="1 10">Multi-pass membrane protein</topology>
    </subcellularLocation>
</comment>
<dbReference type="PANTHER" id="PTHR30069">
    <property type="entry name" value="TONB-DEPENDENT OUTER MEMBRANE RECEPTOR"/>
    <property type="match status" value="1"/>
</dbReference>
<dbReference type="CDD" id="cd01347">
    <property type="entry name" value="ligand_gated_channel"/>
    <property type="match status" value="1"/>
</dbReference>
<dbReference type="InterPro" id="IPR012910">
    <property type="entry name" value="Plug_dom"/>
</dbReference>
<proteinExistence type="inferred from homology"/>
<sequence>MKLKNSRQILLATVLLPLSGIGQDMRKDSIPEVMVHANRLQIPFSKDNRNVEILTAEDIRRLPIKTLNEALTFLNGVDIRQRGPFGSQADMSIDGGSFEQTLLLVNGVKVADPQTAHHNLNLPIPLEAIERIEVLRGAAARIYGMNALTGAINIITKTAKQSSIHAHLYGGSSFKDREEEEKDGIYYHAGAQIGATLFQEKHQHQFYYNKEQSNGQRYNTASENDKLHYQGQWDINSDNKIEWLGSYMHNRFGANGFYAAPGDKESEEIVETVFASISSTHQLSDKLSITPRLSNRYNEDDYRYFKHDLSRARSLHYNNALSMELNSRYQTGFGDFGLGWESRLERINSSNLGDHERNNHGAYAEFRTESIRRLTLNAGAYLNYNSQYGWQLYPGVDMGYALHPNWKVVFNAGSSQRIPSFTDLYINQRPGNIGNPDLRPEEAWQLEGAIKFQRQNLTAHAGYFHRTIDNFIDYVRDNADEPYQPFNLGQNLVNGINTNINYHFTENHTTYHINLGYNYLDPSIKTPEGVDSKYNLRSLKHQAKLLLSASQDTWRISVANRWNQRMSRKAYFLTDIRLSYAFSDINIYADVQNIFDVTYIESAAIPMPGRWFSMGVRYNWLKK</sequence>
<dbReference type="PROSITE" id="PS52016">
    <property type="entry name" value="TONB_DEPENDENT_REC_3"/>
    <property type="match status" value="1"/>
</dbReference>
<dbReference type="InterPro" id="IPR036942">
    <property type="entry name" value="Beta-barrel_TonB_sf"/>
</dbReference>
<dbReference type="GO" id="GO:0015344">
    <property type="term" value="F:siderophore uptake transmembrane transporter activity"/>
    <property type="evidence" value="ECO:0007669"/>
    <property type="project" value="TreeGrafter"/>
</dbReference>
<dbReference type="GO" id="GO:0009279">
    <property type="term" value="C:cell outer membrane"/>
    <property type="evidence" value="ECO:0007669"/>
    <property type="project" value="UniProtKB-SubCell"/>
</dbReference>
<organism evidence="14 15">
    <name type="scientific">Sphingobacterium wenxiniae</name>
    <dbReference type="NCBI Taxonomy" id="683125"/>
    <lineage>
        <taxon>Bacteria</taxon>
        <taxon>Pseudomonadati</taxon>
        <taxon>Bacteroidota</taxon>
        <taxon>Sphingobacteriia</taxon>
        <taxon>Sphingobacteriales</taxon>
        <taxon>Sphingobacteriaceae</taxon>
        <taxon>Sphingobacterium</taxon>
    </lineage>
</organism>
<feature type="domain" description="TonB-dependent receptor-like beta-barrel" evidence="12">
    <location>
        <begin position="208"/>
        <end position="594"/>
    </location>
</feature>
<protein>
    <submittedName>
        <fullName evidence="14">Iron complex outermembrane recepter protein</fullName>
    </submittedName>
</protein>
<dbReference type="RefSeq" id="WP_093363719.1">
    <property type="nucleotide sequence ID" value="NZ_FOZZ01000002.1"/>
</dbReference>
<evidence type="ECO:0000256" key="8">
    <source>
        <dbReference type="ARBA" id="ARBA00023170"/>
    </source>
</evidence>
<name>A0A1I6Q6Y1_9SPHI</name>
<evidence type="ECO:0000259" key="12">
    <source>
        <dbReference type="Pfam" id="PF00593"/>
    </source>
</evidence>
<dbReference type="GO" id="GO:0044718">
    <property type="term" value="P:siderophore transmembrane transport"/>
    <property type="evidence" value="ECO:0007669"/>
    <property type="project" value="TreeGrafter"/>
</dbReference>
<dbReference type="Gene3D" id="2.40.170.20">
    <property type="entry name" value="TonB-dependent receptor, beta-barrel domain"/>
    <property type="match status" value="1"/>
</dbReference>
<evidence type="ECO:0000256" key="3">
    <source>
        <dbReference type="ARBA" id="ARBA00022452"/>
    </source>
</evidence>
<evidence type="ECO:0000256" key="4">
    <source>
        <dbReference type="ARBA" id="ARBA00022692"/>
    </source>
</evidence>
<dbReference type="PANTHER" id="PTHR30069:SF29">
    <property type="entry name" value="HEMOGLOBIN AND HEMOGLOBIN-HAPTOGLOBIN-BINDING PROTEIN 1-RELATED"/>
    <property type="match status" value="1"/>
</dbReference>
<evidence type="ECO:0000256" key="10">
    <source>
        <dbReference type="PROSITE-ProRule" id="PRU01360"/>
    </source>
</evidence>
<feature type="domain" description="TonB-dependent receptor plug" evidence="13">
    <location>
        <begin position="49"/>
        <end position="151"/>
    </location>
</feature>
<evidence type="ECO:0000256" key="1">
    <source>
        <dbReference type="ARBA" id="ARBA00004571"/>
    </source>
</evidence>
<dbReference type="Proteomes" id="UP000198785">
    <property type="component" value="Unassembled WGS sequence"/>
</dbReference>
<keyword evidence="7 10" id="KW-0472">Membrane</keyword>
<keyword evidence="4 10" id="KW-0812">Transmembrane</keyword>
<keyword evidence="15" id="KW-1185">Reference proteome</keyword>
<dbReference type="STRING" id="683125.SAMN05660206_102158"/>
<evidence type="ECO:0000313" key="15">
    <source>
        <dbReference type="Proteomes" id="UP000198785"/>
    </source>
</evidence>
<keyword evidence="3 10" id="KW-1134">Transmembrane beta strand</keyword>
<dbReference type="InterPro" id="IPR000531">
    <property type="entry name" value="Beta-barrel_TonB"/>
</dbReference>
<dbReference type="InterPro" id="IPR039426">
    <property type="entry name" value="TonB-dep_rcpt-like"/>
</dbReference>
<evidence type="ECO:0000256" key="7">
    <source>
        <dbReference type="ARBA" id="ARBA00023136"/>
    </source>
</evidence>
<dbReference type="AlphaFoldDB" id="A0A1I6Q6Y1"/>
<evidence type="ECO:0000256" key="2">
    <source>
        <dbReference type="ARBA" id="ARBA00022448"/>
    </source>
</evidence>
<dbReference type="InterPro" id="IPR037066">
    <property type="entry name" value="Plug_dom_sf"/>
</dbReference>
<dbReference type="Pfam" id="PF07715">
    <property type="entry name" value="Plug"/>
    <property type="match status" value="1"/>
</dbReference>
<keyword evidence="2 10" id="KW-0813">Transport</keyword>
<keyword evidence="9 10" id="KW-0998">Cell outer membrane</keyword>
<dbReference type="SUPFAM" id="SSF56935">
    <property type="entry name" value="Porins"/>
    <property type="match status" value="1"/>
</dbReference>
<keyword evidence="8" id="KW-0675">Receptor</keyword>
<evidence type="ECO:0000313" key="14">
    <source>
        <dbReference type="EMBL" id="SFS48207.1"/>
    </source>
</evidence>
<evidence type="ECO:0000256" key="11">
    <source>
        <dbReference type="RuleBase" id="RU003357"/>
    </source>
</evidence>
<keyword evidence="6 11" id="KW-0798">TonB box</keyword>
<evidence type="ECO:0000256" key="5">
    <source>
        <dbReference type="ARBA" id="ARBA00022729"/>
    </source>
</evidence>
<dbReference type="Gene3D" id="2.170.130.10">
    <property type="entry name" value="TonB-dependent receptor, plug domain"/>
    <property type="match status" value="1"/>
</dbReference>
<keyword evidence="5" id="KW-0732">Signal</keyword>
<dbReference type="OrthoDB" id="9758472at2"/>
<gene>
    <name evidence="14" type="ORF">SAMN05660206_102158</name>
</gene>
<comment type="similarity">
    <text evidence="10 11">Belongs to the TonB-dependent receptor family.</text>
</comment>
<accession>A0A1I6Q6Y1</accession>
<dbReference type="Pfam" id="PF00593">
    <property type="entry name" value="TonB_dep_Rec_b-barrel"/>
    <property type="match status" value="1"/>
</dbReference>
<evidence type="ECO:0000256" key="9">
    <source>
        <dbReference type="ARBA" id="ARBA00023237"/>
    </source>
</evidence>
<evidence type="ECO:0000259" key="13">
    <source>
        <dbReference type="Pfam" id="PF07715"/>
    </source>
</evidence>